<name>A0A2P4X7Z4_9STRA</name>
<sequence>MLRTQYRSHPKISDFPRNFFYGGKLQDGENVKGNEYAKPYHSLGPAFMPLVFWNLLSSREKATKSVSRMNVGEAELAVNLYLTLKNSCPPDAIAGKVGMITPYSQQMEELRNRFRRTLGERYEQEVEINTVDGFQGREKDIIILSTVRADPKAGVGFLNDIRRMNVALTRAKFACYVIGKENTLRSSKPWSALLDHAYQGIILHHRGILIISVKAHRNSTMLISQYLQTPKCLTATVTKEGGEGMTDSVEGDVVLSEEVAAVATEVVGEDRQDSNLCRNNNSHQFQACNTRTKHRQDVEMSILEILDNVPEEELDLQNLGVELATVAVYSVQVL</sequence>
<dbReference type="Gene3D" id="3.40.50.300">
    <property type="entry name" value="P-loop containing nucleotide triphosphate hydrolases"/>
    <property type="match status" value="1"/>
</dbReference>
<evidence type="ECO:0000313" key="6">
    <source>
        <dbReference type="EMBL" id="POM61677.1"/>
    </source>
</evidence>
<evidence type="ECO:0000256" key="4">
    <source>
        <dbReference type="ARBA" id="ARBA00022840"/>
    </source>
</evidence>
<dbReference type="FunFam" id="3.40.50.300:FF:000326">
    <property type="entry name" value="P-loop containing nucleoside triphosphate hydrolase"/>
    <property type="match status" value="1"/>
</dbReference>
<keyword evidence="2" id="KW-0378">Hydrolase</keyword>
<keyword evidence="4" id="KW-0067">ATP-binding</keyword>
<dbReference type="OrthoDB" id="6513042at2759"/>
<accession>A0A2P4X7Z4</accession>
<dbReference type="InterPro" id="IPR045055">
    <property type="entry name" value="DNA2/NAM7-like"/>
</dbReference>
<dbReference type="Proteomes" id="UP000237271">
    <property type="component" value="Unassembled WGS sequence"/>
</dbReference>
<comment type="caution">
    <text evidence="6">The sequence shown here is derived from an EMBL/GenBank/DDBJ whole genome shotgun (WGS) entry which is preliminary data.</text>
</comment>
<dbReference type="InterPro" id="IPR027417">
    <property type="entry name" value="P-loop_NTPase"/>
</dbReference>
<evidence type="ECO:0000256" key="3">
    <source>
        <dbReference type="ARBA" id="ARBA00022806"/>
    </source>
</evidence>
<dbReference type="CDD" id="cd18808">
    <property type="entry name" value="SF1_C_Upf1"/>
    <property type="match status" value="1"/>
</dbReference>
<dbReference type="GO" id="GO:0005524">
    <property type="term" value="F:ATP binding"/>
    <property type="evidence" value="ECO:0007669"/>
    <property type="project" value="UniProtKB-KW"/>
</dbReference>
<organism evidence="6 7">
    <name type="scientific">Phytophthora palmivora</name>
    <dbReference type="NCBI Taxonomy" id="4796"/>
    <lineage>
        <taxon>Eukaryota</taxon>
        <taxon>Sar</taxon>
        <taxon>Stramenopiles</taxon>
        <taxon>Oomycota</taxon>
        <taxon>Peronosporomycetes</taxon>
        <taxon>Peronosporales</taxon>
        <taxon>Peronosporaceae</taxon>
        <taxon>Phytophthora</taxon>
    </lineage>
</organism>
<keyword evidence="7" id="KW-1185">Reference proteome</keyword>
<dbReference type="GO" id="GO:0016787">
    <property type="term" value="F:hydrolase activity"/>
    <property type="evidence" value="ECO:0007669"/>
    <property type="project" value="UniProtKB-KW"/>
</dbReference>
<evidence type="ECO:0000313" key="7">
    <source>
        <dbReference type="Proteomes" id="UP000237271"/>
    </source>
</evidence>
<dbReference type="GO" id="GO:0005694">
    <property type="term" value="C:chromosome"/>
    <property type="evidence" value="ECO:0007669"/>
    <property type="project" value="UniProtKB-ARBA"/>
</dbReference>
<evidence type="ECO:0000259" key="5">
    <source>
        <dbReference type="Pfam" id="PF13087"/>
    </source>
</evidence>
<evidence type="ECO:0000256" key="2">
    <source>
        <dbReference type="ARBA" id="ARBA00022801"/>
    </source>
</evidence>
<protein>
    <submittedName>
        <fullName evidence="6">tRNA-splicing endonuclease</fullName>
    </submittedName>
</protein>
<dbReference type="InterPro" id="IPR047187">
    <property type="entry name" value="SF1_C_Upf1"/>
</dbReference>
<keyword evidence="6" id="KW-0255">Endonuclease</keyword>
<dbReference type="PANTHER" id="PTHR10887">
    <property type="entry name" value="DNA2/NAM7 HELICASE FAMILY"/>
    <property type="match status" value="1"/>
</dbReference>
<dbReference type="EMBL" id="NCKW01015847">
    <property type="protein sequence ID" value="POM61677.1"/>
    <property type="molecule type" value="Genomic_DNA"/>
</dbReference>
<keyword evidence="1" id="KW-0547">Nucleotide-binding</keyword>
<reference evidence="6 7" key="1">
    <citation type="journal article" date="2017" name="Genome Biol. Evol.">
        <title>Phytophthora megakarya and P. palmivora, closely related causal agents of cacao black pod rot, underwent increases in genome sizes and gene numbers by different mechanisms.</title>
        <authorList>
            <person name="Ali S.S."/>
            <person name="Shao J."/>
            <person name="Lary D.J."/>
            <person name="Kronmiller B."/>
            <person name="Shen D."/>
            <person name="Strem M.D."/>
            <person name="Amoako-Attah I."/>
            <person name="Akrofi A.Y."/>
            <person name="Begoude B.A."/>
            <person name="Ten Hoopen G.M."/>
            <person name="Coulibaly K."/>
            <person name="Kebe B.I."/>
            <person name="Melnick R.L."/>
            <person name="Guiltinan M.J."/>
            <person name="Tyler B.M."/>
            <person name="Meinhardt L.W."/>
            <person name="Bailey B.A."/>
        </authorList>
    </citation>
    <scope>NUCLEOTIDE SEQUENCE [LARGE SCALE GENOMIC DNA]</scope>
    <source>
        <strain evidence="7">sbr112.9</strain>
    </source>
</reference>
<feature type="domain" description="DNA2/NAM7 helicase-like C-terminal" evidence="5">
    <location>
        <begin position="1"/>
        <end position="181"/>
    </location>
</feature>
<gene>
    <name evidence="6" type="ORF">PHPALM_29275</name>
</gene>
<dbReference type="PANTHER" id="PTHR10887:SF495">
    <property type="entry name" value="HELICASE SENATAXIN ISOFORM X1-RELATED"/>
    <property type="match status" value="1"/>
</dbReference>
<dbReference type="SUPFAM" id="SSF52540">
    <property type="entry name" value="P-loop containing nucleoside triphosphate hydrolases"/>
    <property type="match status" value="1"/>
</dbReference>
<dbReference type="GO" id="GO:0004519">
    <property type="term" value="F:endonuclease activity"/>
    <property type="evidence" value="ECO:0007669"/>
    <property type="project" value="UniProtKB-KW"/>
</dbReference>
<dbReference type="AlphaFoldDB" id="A0A2P4X7Z4"/>
<dbReference type="Pfam" id="PF13087">
    <property type="entry name" value="AAA_12"/>
    <property type="match status" value="1"/>
</dbReference>
<evidence type="ECO:0000256" key="1">
    <source>
        <dbReference type="ARBA" id="ARBA00022741"/>
    </source>
</evidence>
<dbReference type="InterPro" id="IPR041679">
    <property type="entry name" value="DNA2/NAM7-like_C"/>
</dbReference>
<keyword evidence="3" id="KW-0347">Helicase</keyword>
<proteinExistence type="predicted"/>
<keyword evidence="6" id="KW-0540">Nuclease</keyword>
<dbReference type="GO" id="GO:0004386">
    <property type="term" value="F:helicase activity"/>
    <property type="evidence" value="ECO:0007669"/>
    <property type="project" value="UniProtKB-KW"/>
</dbReference>